<protein>
    <recommendedName>
        <fullName evidence="6">Cysteine dioxygenase</fullName>
    </recommendedName>
</protein>
<dbReference type="AlphaFoldDB" id="A0A814VHA9"/>
<keyword evidence="5" id="KW-1185">Reference proteome</keyword>
<organism evidence="2 4">
    <name type="scientific">Rotaria sordida</name>
    <dbReference type="NCBI Taxonomy" id="392033"/>
    <lineage>
        <taxon>Eukaryota</taxon>
        <taxon>Metazoa</taxon>
        <taxon>Spiralia</taxon>
        <taxon>Gnathifera</taxon>
        <taxon>Rotifera</taxon>
        <taxon>Eurotatoria</taxon>
        <taxon>Bdelloidea</taxon>
        <taxon>Philodinida</taxon>
        <taxon>Philodinidae</taxon>
        <taxon>Rotaria</taxon>
    </lineage>
</organism>
<evidence type="ECO:0008006" key="6">
    <source>
        <dbReference type="Google" id="ProtNLM"/>
    </source>
</evidence>
<dbReference type="SUPFAM" id="SSF51182">
    <property type="entry name" value="RmlC-like cupins"/>
    <property type="match status" value="1"/>
</dbReference>
<gene>
    <name evidence="3" type="ORF">JXQ802_LOCUS37954</name>
    <name evidence="2" type="ORF">PYM288_LOCUS24331</name>
</gene>
<evidence type="ECO:0000313" key="3">
    <source>
        <dbReference type="EMBL" id="CAF1457162.1"/>
    </source>
</evidence>
<dbReference type="InterPro" id="IPR014710">
    <property type="entry name" value="RmlC-like_jellyroll"/>
</dbReference>
<accession>A0A814VHA9</accession>
<dbReference type="EMBL" id="CAJNOH010001213">
    <property type="protein sequence ID" value="CAF1190768.1"/>
    <property type="molecule type" value="Genomic_DNA"/>
</dbReference>
<dbReference type="Proteomes" id="UP000663870">
    <property type="component" value="Unassembled WGS sequence"/>
</dbReference>
<dbReference type="Proteomes" id="UP000663854">
    <property type="component" value="Unassembled WGS sequence"/>
</dbReference>
<feature type="region of interest" description="Disordered" evidence="1">
    <location>
        <begin position="30"/>
        <end position="49"/>
    </location>
</feature>
<evidence type="ECO:0000313" key="5">
    <source>
        <dbReference type="Proteomes" id="UP000663870"/>
    </source>
</evidence>
<proteinExistence type="predicted"/>
<feature type="compositionally biased region" description="Polar residues" evidence="1">
    <location>
        <begin position="12"/>
        <end position="21"/>
    </location>
</feature>
<dbReference type="EMBL" id="CAJNOL010002066">
    <property type="protein sequence ID" value="CAF1457162.1"/>
    <property type="molecule type" value="Genomic_DNA"/>
</dbReference>
<evidence type="ECO:0000313" key="4">
    <source>
        <dbReference type="Proteomes" id="UP000663854"/>
    </source>
</evidence>
<dbReference type="Gene3D" id="2.60.120.10">
    <property type="entry name" value="Jelly Rolls"/>
    <property type="match status" value="1"/>
</dbReference>
<evidence type="ECO:0000313" key="2">
    <source>
        <dbReference type="EMBL" id="CAF1190768.1"/>
    </source>
</evidence>
<feature type="region of interest" description="Disordered" evidence="1">
    <location>
        <begin position="1"/>
        <end position="24"/>
    </location>
</feature>
<dbReference type="InterPro" id="IPR011051">
    <property type="entry name" value="RmlC_Cupin_sf"/>
</dbReference>
<evidence type="ECO:0000256" key="1">
    <source>
        <dbReference type="SAM" id="MobiDB-lite"/>
    </source>
</evidence>
<reference evidence="2" key="1">
    <citation type="submission" date="2021-02" db="EMBL/GenBank/DDBJ databases">
        <authorList>
            <person name="Nowell W R."/>
        </authorList>
    </citation>
    <scope>NUCLEOTIDE SEQUENCE</scope>
</reference>
<comment type="caution">
    <text evidence="2">The sequence shown here is derived from an EMBL/GenBank/DDBJ whole genome shotgun (WGS) entry which is preliminary data.</text>
</comment>
<name>A0A814VHA9_9BILA</name>
<feature type="compositionally biased region" description="Low complexity" evidence="1">
    <location>
        <begin position="30"/>
        <end position="39"/>
    </location>
</feature>
<sequence length="461" mass="53176">MRTHLAEEVQGDNISVRGSSTEPVLTPAEAAAVAATPPLQSRREPRSDEADVDWFAQPGTHWCPWNSNNCSNTLSIRGQGTIEIIELEPTPFEIKLSNRSDPYDRSAYKIVLTVDKHEAKLSANNVVLDVSTDPHHILQPSDEKWHTYWLSIFKDTRQVRYGIGETRLNFTIYDNCLPENDLPSIRELYYLHIKLNNNDRMLTELGNSRKNFRFFIGKEPIVYDPPLIVVPQSSYTLEHAAMHTAIAPSKLEKPCRDLYDSIINFTLNDDQFPDFVRAIERSLKNPNGWCHRKLIEKANRFGRPNPKATYLRITIGEREGQSPGHAYVIEIWPPGHYSPVHNHSNAYGIIRVLYGRILVKLYPDLTLNVREVAPIEQILEEGQVTWMLPRLNQTHQVKNPDLYGTCCITLQCYQYGPEDRQHYEYFDYLANDGCSIGHFDPKSDMDYAEFKQRMRQEWQSS</sequence>